<sequence length="161" mass="17230">NFTPNDPRTPLTQTQPSHMSPNTELAVYGDAQMSGTTPAKYMAAGARPASPLPRKTDPVYLAPPVQVGSQSTSTSAGNVAVNNPPAPFNQAQNSRQRPSTDILDVHVSSGSQSMSSANAQTTYQPPTQIIVHTDANDVMPDENGVVELPPQYSEHWEMHAH</sequence>
<evidence type="ECO:0000313" key="2">
    <source>
        <dbReference type="EMBL" id="KAG1897109.1"/>
    </source>
</evidence>
<protein>
    <submittedName>
        <fullName evidence="2">Uncharacterized protein</fullName>
    </submittedName>
</protein>
<proteinExistence type="predicted"/>
<accession>A0AAD4E267</accession>
<feature type="compositionally biased region" description="Low complexity" evidence="1">
    <location>
        <begin position="78"/>
        <end position="93"/>
    </location>
</feature>
<dbReference type="AlphaFoldDB" id="A0AAD4E267"/>
<organism evidence="2 3">
    <name type="scientific">Suillus fuscotomentosus</name>
    <dbReference type="NCBI Taxonomy" id="1912939"/>
    <lineage>
        <taxon>Eukaryota</taxon>
        <taxon>Fungi</taxon>
        <taxon>Dikarya</taxon>
        <taxon>Basidiomycota</taxon>
        <taxon>Agaricomycotina</taxon>
        <taxon>Agaricomycetes</taxon>
        <taxon>Agaricomycetidae</taxon>
        <taxon>Boletales</taxon>
        <taxon>Suillineae</taxon>
        <taxon>Suillaceae</taxon>
        <taxon>Suillus</taxon>
    </lineage>
</organism>
<dbReference type="RefSeq" id="XP_041222685.1">
    <property type="nucleotide sequence ID" value="XM_041362448.1"/>
</dbReference>
<reference evidence="2" key="1">
    <citation type="journal article" date="2020" name="New Phytol.">
        <title>Comparative genomics reveals dynamic genome evolution in host specialist ectomycorrhizal fungi.</title>
        <authorList>
            <person name="Lofgren L.A."/>
            <person name="Nguyen N.H."/>
            <person name="Vilgalys R."/>
            <person name="Ruytinx J."/>
            <person name="Liao H.L."/>
            <person name="Branco S."/>
            <person name="Kuo A."/>
            <person name="LaButti K."/>
            <person name="Lipzen A."/>
            <person name="Andreopoulos W."/>
            <person name="Pangilinan J."/>
            <person name="Riley R."/>
            <person name="Hundley H."/>
            <person name="Na H."/>
            <person name="Barry K."/>
            <person name="Grigoriev I.V."/>
            <person name="Stajich J.E."/>
            <person name="Kennedy P.G."/>
        </authorList>
    </citation>
    <scope>NUCLEOTIDE SEQUENCE</scope>
    <source>
        <strain evidence="2">FC203</strain>
    </source>
</reference>
<feature type="region of interest" description="Disordered" evidence="1">
    <location>
        <begin position="1"/>
        <end position="22"/>
    </location>
</feature>
<dbReference type="Proteomes" id="UP001195769">
    <property type="component" value="Unassembled WGS sequence"/>
</dbReference>
<comment type="caution">
    <text evidence="2">The sequence shown here is derived from an EMBL/GenBank/DDBJ whole genome shotgun (WGS) entry which is preliminary data.</text>
</comment>
<name>A0AAD4E267_9AGAM</name>
<keyword evidence="3" id="KW-1185">Reference proteome</keyword>
<evidence type="ECO:0000313" key="3">
    <source>
        <dbReference type="Proteomes" id="UP001195769"/>
    </source>
</evidence>
<gene>
    <name evidence="2" type="ORF">F5891DRAFT_1050415</name>
</gene>
<feature type="region of interest" description="Disordered" evidence="1">
    <location>
        <begin position="42"/>
        <end position="99"/>
    </location>
</feature>
<feature type="non-terminal residue" evidence="2">
    <location>
        <position position="1"/>
    </location>
</feature>
<feature type="compositionally biased region" description="Polar residues" evidence="1">
    <location>
        <begin position="67"/>
        <end position="77"/>
    </location>
</feature>
<dbReference type="EMBL" id="JABBWK010000049">
    <property type="protein sequence ID" value="KAG1897109.1"/>
    <property type="molecule type" value="Genomic_DNA"/>
</dbReference>
<dbReference type="GeneID" id="64656746"/>
<evidence type="ECO:0000256" key="1">
    <source>
        <dbReference type="SAM" id="MobiDB-lite"/>
    </source>
</evidence>